<feature type="region of interest" description="Disordered" evidence="5">
    <location>
        <begin position="999"/>
        <end position="1134"/>
    </location>
</feature>
<evidence type="ECO:0000256" key="3">
    <source>
        <dbReference type="ARBA" id="ARBA00022833"/>
    </source>
</evidence>
<feature type="compositionally biased region" description="Low complexity" evidence="5">
    <location>
        <begin position="294"/>
        <end position="312"/>
    </location>
</feature>
<feature type="region of interest" description="Disordered" evidence="5">
    <location>
        <begin position="294"/>
        <end position="513"/>
    </location>
</feature>
<feature type="domain" description="RING-type" evidence="6">
    <location>
        <begin position="20"/>
        <end position="59"/>
    </location>
</feature>
<feature type="region of interest" description="Disordered" evidence="5">
    <location>
        <begin position="527"/>
        <end position="579"/>
    </location>
</feature>
<feature type="compositionally biased region" description="Low complexity" evidence="5">
    <location>
        <begin position="169"/>
        <end position="178"/>
    </location>
</feature>
<evidence type="ECO:0000259" key="6">
    <source>
        <dbReference type="PROSITE" id="PS50089"/>
    </source>
</evidence>
<feature type="compositionally biased region" description="Low complexity" evidence="5">
    <location>
        <begin position="496"/>
        <end position="512"/>
    </location>
</feature>
<feature type="compositionally biased region" description="Polar residues" evidence="5">
    <location>
        <begin position="313"/>
        <end position="341"/>
    </location>
</feature>
<accession>A0AAW1N5Y7</accession>
<feature type="compositionally biased region" description="Basic and acidic residues" evidence="5">
    <location>
        <begin position="934"/>
        <end position="949"/>
    </location>
</feature>
<dbReference type="PANTHER" id="PTHR37393:SF1">
    <property type="entry name" value="AT-RICH INTERACTIVE DOMAIN-CONTAINING PROTEIN 1A-LIKE"/>
    <property type="match status" value="1"/>
</dbReference>
<organism evidence="7 8">
    <name type="scientific">Saponaria officinalis</name>
    <name type="common">Common soapwort</name>
    <name type="synonym">Lychnis saponaria</name>
    <dbReference type="NCBI Taxonomy" id="3572"/>
    <lineage>
        <taxon>Eukaryota</taxon>
        <taxon>Viridiplantae</taxon>
        <taxon>Streptophyta</taxon>
        <taxon>Embryophyta</taxon>
        <taxon>Tracheophyta</taxon>
        <taxon>Spermatophyta</taxon>
        <taxon>Magnoliopsida</taxon>
        <taxon>eudicotyledons</taxon>
        <taxon>Gunneridae</taxon>
        <taxon>Pentapetalae</taxon>
        <taxon>Caryophyllales</taxon>
        <taxon>Caryophyllaceae</taxon>
        <taxon>Caryophylleae</taxon>
        <taxon>Saponaria</taxon>
    </lineage>
</organism>
<feature type="compositionally biased region" description="Basic and acidic residues" evidence="5">
    <location>
        <begin position="651"/>
        <end position="662"/>
    </location>
</feature>
<evidence type="ECO:0000256" key="2">
    <source>
        <dbReference type="ARBA" id="ARBA00022771"/>
    </source>
</evidence>
<dbReference type="SMART" id="SM00184">
    <property type="entry name" value="RING"/>
    <property type="match status" value="1"/>
</dbReference>
<feature type="compositionally biased region" description="Basic residues" evidence="5">
    <location>
        <begin position="1346"/>
        <end position="1361"/>
    </location>
</feature>
<keyword evidence="8" id="KW-1185">Reference proteome</keyword>
<keyword evidence="2 4" id="KW-0863">Zinc-finger</keyword>
<gene>
    <name evidence="7" type="ORF">RND81_01G043400</name>
</gene>
<feature type="compositionally biased region" description="Low complexity" evidence="5">
    <location>
        <begin position="777"/>
        <end position="789"/>
    </location>
</feature>
<evidence type="ECO:0000256" key="4">
    <source>
        <dbReference type="PROSITE-ProRule" id="PRU00175"/>
    </source>
</evidence>
<feature type="compositionally biased region" description="Polar residues" evidence="5">
    <location>
        <begin position="701"/>
        <end position="721"/>
    </location>
</feature>
<feature type="region of interest" description="Disordered" evidence="5">
    <location>
        <begin position="151"/>
        <end position="178"/>
    </location>
</feature>
<dbReference type="GO" id="GO:0008270">
    <property type="term" value="F:zinc ion binding"/>
    <property type="evidence" value="ECO:0007669"/>
    <property type="project" value="UniProtKB-KW"/>
</dbReference>
<evidence type="ECO:0000313" key="8">
    <source>
        <dbReference type="Proteomes" id="UP001443914"/>
    </source>
</evidence>
<evidence type="ECO:0000313" key="7">
    <source>
        <dbReference type="EMBL" id="KAK9755686.1"/>
    </source>
</evidence>
<dbReference type="SUPFAM" id="SSF57850">
    <property type="entry name" value="RING/U-box"/>
    <property type="match status" value="1"/>
</dbReference>
<reference evidence="7" key="1">
    <citation type="submission" date="2024-03" db="EMBL/GenBank/DDBJ databases">
        <title>WGS assembly of Saponaria officinalis var. Norfolk2.</title>
        <authorList>
            <person name="Jenkins J."/>
            <person name="Shu S."/>
            <person name="Grimwood J."/>
            <person name="Barry K."/>
            <person name="Goodstein D."/>
            <person name="Schmutz J."/>
            <person name="Leebens-Mack J."/>
            <person name="Osbourn A."/>
        </authorList>
    </citation>
    <scope>NUCLEOTIDE SEQUENCE [LARGE SCALE GENOMIC DNA]</scope>
    <source>
        <strain evidence="7">JIC</strain>
    </source>
</reference>
<dbReference type="InterPro" id="IPR013083">
    <property type="entry name" value="Znf_RING/FYVE/PHD"/>
</dbReference>
<proteinExistence type="predicted"/>
<dbReference type="PANTHER" id="PTHR37393">
    <property type="entry name" value="AT-RICH INTERACTIVE DOMAIN-CONTAINING PROTEIN 1A-LIKE"/>
    <property type="match status" value="1"/>
</dbReference>
<dbReference type="Gene3D" id="3.30.40.10">
    <property type="entry name" value="Zinc/RING finger domain, C3HC4 (zinc finger)"/>
    <property type="match status" value="1"/>
</dbReference>
<feature type="compositionally biased region" description="Basic and acidic residues" evidence="5">
    <location>
        <begin position="1070"/>
        <end position="1096"/>
    </location>
</feature>
<feature type="region of interest" description="Disordered" evidence="5">
    <location>
        <begin position="1323"/>
        <end position="1361"/>
    </location>
</feature>
<keyword evidence="3" id="KW-0862">Zinc</keyword>
<feature type="compositionally biased region" description="Low complexity" evidence="5">
    <location>
        <begin position="534"/>
        <end position="553"/>
    </location>
</feature>
<protein>
    <recommendedName>
        <fullName evidence="6">RING-type domain-containing protein</fullName>
    </recommendedName>
</protein>
<dbReference type="SUPFAM" id="SSF49599">
    <property type="entry name" value="TRAF domain-like"/>
    <property type="match status" value="1"/>
</dbReference>
<dbReference type="InterPro" id="IPR001841">
    <property type="entry name" value="Znf_RING"/>
</dbReference>
<keyword evidence="1" id="KW-0479">Metal-binding</keyword>
<feature type="compositionally biased region" description="Polar residues" evidence="5">
    <location>
        <begin position="823"/>
        <end position="849"/>
    </location>
</feature>
<comment type="caution">
    <text evidence="7">The sequence shown here is derived from an EMBL/GenBank/DDBJ whole genome shotgun (WGS) entry which is preliminary data.</text>
</comment>
<feature type="compositionally biased region" description="Low complexity" evidence="5">
    <location>
        <begin position="358"/>
        <end position="374"/>
    </location>
</feature>
<feature type="compositionally biased region" description="Low complexity" evidence="5">
    <location>
        <begin position="445"/>
        <end position="462"/>
    </location>
</feature>
<dbReference type="InterPro" id="IPR017907">
    <property type="entry name" value="Znf_RING_CS"/>
</dbReference>
<dbReference type="PROSITE" id="PS50089">
    <property type="entry name" value="ZF_RING_2"/>
    <property type="match status" value="1"/>
</dbReference>
<feature type="compositionally biased region" description="Polar residues" evidence="5">
    <location>
        <begin position="463"/>
        <end position="495"/>
    </location>
</feature>
<name>A0AAW1N5Y7_SAPOF</name>
<dbReference type="Proteomes" id="UP001443914">
    <property type="component" value="Unassembled WGS sequence"/>
</dbReference>
<feature type="compositionally biased region" description="Low complexity" evidence="5">
    <location>
        <begin position="398"/>
        <end position="410"/>
    </location>
</feature>
<evidence type="ECO:0000256" key="5">
    <source>
        <dbReference type="SAM" id="MobiDB-lite"/>
    </source>
</evidence>
<sequence>MGFDNDCILNIQSLAGEYFCAVCRTLVYPNEAIQAPCTHLYCKPCLTYVVSTTHACPYDGYRVTEADSKPLLESNKTLADTIGKIQVHCLYYRTGCTWQGSLSDSTAHGPTCTFGESAVLCNKCGIQLKHRQVQEHAQNCSGVQSQVQQSGGVQDSTSIGATSAPDQTQTAVQAGGSSSQAQTSQASTLLVASQNANQTANPAVPPQAAQAATLTPEQLYQQQQYQQQYQQYYQQYPGYDPYQQNYQYYYQYPQAAQQYQQPQTQAYPQAYGQPQAQAQTQTQGYGQAQTQPIVQAQQQVQPQVPSQGAQPPLQSQGQPAVNAQPQVASVGQAQPQMQGPSQAPPSHAPYNQAQPYNQSQAAPPQQLQGPQYPQTHSQMQHPHAQPYPQSQAQQHYTHPQPQLQSQPHSQAAVHPPQQPFPQSAQLPTTNPVMGYQSYPQPPQIHPQAQAGAGQPVHVAGAQYPSQMQGQFPSQTAQNRPPQPYTNVPNQQQPETLSAQGQPPSGPSAQQLPVYPHAQQSGYPIQQRPTVQAAPQQYGQQYGQQQSFPGQGPYMQHQPAQLNAQGPPQMPPQPQQNYVQPHSVRPNVAHNYTGRPMGVQTVAHPYAQTAGLGGAAQVRPPQPNQNHPMNTNSQMSSAEQHATQSQQVLSGEKPRDPTLEKGLHNQNDSSNEARDMATGYSAGQKGDEMKSKASNGLAVNADGNNSKSYLSGSKLTPSSDTMVDNHVQEAKLRTNGDAGEGLSDAPSGKNDAEDPVAVNKKNEVQNLKNMAKNGSGGSAPLSSSPNSHSKSQVHDGNSFPSIDHGRNQVRSMPHEPSQHKPVASSISQSPTHPVNSQQSAFPGHPSNQLRPQGPGQAHSNAFPPENPSGGMHGPGSSGSMGRPSNVNYYQGNLPPHQAGQPQNPHANPQVGPSFDGHQHDASRSEIEKFAAHRSGHFDGRQPDSHPHGPREQTSFGPGPHGIQPGAMKFGGPSTHDSMPAPGLRDGRGMPFVEEQIDFRKFPRPPNMQAGSSSNYGSQFPSSGPLDHGSRTLGGDGMLRSFDKEPHGIGRDPAFRMNGVGSGALRPLPPFHPKDVGERPRAFPDDDMRRADFGRVDLSRPLSGPDFGRTRMDGLHPRSPRKDYPDFPSRMSGPYGHVGRNDPRSFENSKPFAVSPEAFGNPLQKSRFPVPSRGDLDLRVGEHFGPNQDLMPSHLQRGGRTGLRGLPLGDASGFGRPGDFSWMEPPLSGNFPPHIRFGDSFGGEKTGLPLVGEPGFRSGYGFPHYARDDGFDPREIEHFDNLRKRKPGSIMCRICKVECGSVDGLELHSQSREHQQKARDMVLSIKQQNKKKQKVSNDQAFVEEGRNRGKPRHSGFQGRGHKR</sequence>
<dbReference type="EMBL" id="JBDFQZ010000001">
    <property type="protein sequence ID" value="KAK9755686.1"/>
    <property type="molecule type" value="Genomic_DNA"/>
</dbReference>
<feature type="compositionally biased region" description="Polar residues" evidence="5">
    <location>
        <begin position="1007"/>
        <end position="1020"/>
    </location>
</feature>
<feature type="compositionally biased region" description="Polar residues" evidence="5">
    <location>
        <begin position="623"/>
        <end position="648"/>
    </location>
</feature>
<feature type="region of interest" description="Disordered" evidence="5">
    <location>
        <begin position="934"/>
        <end position="987"/>
    </location>
</feature>
<feature type="compositionally biased region" description="Polar residues" evidence="5">
    <location>
        <begin position="420"/>
        <end position="431"/>
    </location>
</feature>
<feature type="compositionally biased region" description="Polar residues" evidence="5">
    <location>
        <begin position="387"/>
        <end position="397"/>
    </location>
</feature>
<feature type="region of interest" description="Disordered" evidence="5">
    <location>
        <begin position="612"/>
        <end position="921"/>
    </location>
</feature>
<feature type="compositionally biased region" description="Basic and acidic residues" evidence="5">
    <location>
        <begin position="1039"/>
        <end position="1052"/>
    </location>
</feature>
<feature type="compositionally biased region" description="Polar residues" evidence="5">
    <location>
        <begin position="155"/>
        <end position="168"/>
    </location>
</feature>
<dbReference type="PROSITE" id="PS00518">
    <property type="entry name" value="ZF_RING_1"/>
    <property type="match status" value="1"/>
</dbReference>
<feature type="compositionally biased region" description="Basic and acidic residues" evidence="5">
    <location>
        <begin position="1106"/>
        <end position="1123"/>
    </location>
</feature>
<evidence type="ECO:0000256" key="1">
    <source>
        <dbReference type="ARBA" id="ARBA00022723"/>
    </source>
</evidence>